<evidence type="ECO:0000259" key="2">
    <source>
        <dbReference type="Pfam" id="PF01266"/>
    </source>
</evidence>
<keyword evidence="4" id="KW-1185">Reference proteome</keyword>
<dbReference type="PANTHER" id="PTHR13847">
    <property type="entry name" value="SARCOSINE DEHYDROGENASE-RELATED"/>
    <property type="match status" value="1"/>
</dbReference>
<accession>A0A1I0Q721</accession>
<dbReference type="InterPro" id="IPR036188">
    <property type="entry name" value="FAD/NAD-bd_sf"/>
</dbReference>
<organism evidence="3 4">
    <name type="scientific">Cognatiyoonia koreensis</name>
    <dbReference type="NCBI Taxonomy" id="364200"/>
    <lineage>
        <taxon>Bacteria</taxon>
        <taxon>Pseudomonadati</taxon>
        <taxon>Pseudomonadota</taxon>
        <taxon>Alphaproteobacteria</taxon>
        <taxon>Rhodobacterales</taxon>
        <taxon>Paracoccaceae</taxon>
        <taxon>Cognatiyoonia</taxon>
    </lineage>
</organism>
<dbReference type="Pfam" id="PF01266">
    <property type="entry name" value="DAO"/>
    <property type="match status" value="1"/>
</dbReference>
<reference evidence="3 4" key="1">
    <citation type="submission" date="2016-10" db="EMBL/GenBank/DDBJ databases">
        <authorList>
            <person name="de Groot N.N."/>
        </authorList>
    </citation>
    <scope>NUCLEOTIDE SEQUENCE [LARGE SCALE GENOMIC DNA]</scope>
    <source>
        <strain evidence="3 4">DSM 17925</strain>
    </source>
</reference>
<dbReference type="PANTHER" id="PTHR13847:SF289">
    <property type="entry name" value="GLYCINE OXIDASE"/>
    <property type="match status" value="1"/>
</dbReference>
<dbReference type="GO" id="GO:0005737">
    <property type="term" value="C:cytoplasm"/>
    <property type="evidence" value="ECO:0007669"/>
    <property type="project" value="TreeGrafter"/>
</dbReference>
<name>A0A1I0Q721_9RHOB</name>
<dbReference type="OrthoDB" id="8993739at2"/>
<dbReference type="SUPFAM" id="SSF51905">
    <property type="entry name" value="FAD/NAD(P)-binding domain"/>
    <property type="match status" value="1"/>
</dbReference>
<dbReference type="Gene3D" id="3.50.50.60">
    <property type="entry name" value="FAD/NAD(P)-binding domain"/>
    <property type="match status" value="1"/>
</dbReference>
<dbReference type="GO" id="GO:0016491">
    <property type="term" value="F:oxidoreductase activity"/>
    <property type="evidence" value="ECO:0007669"/>
    <property type="project" value="UniProtKB-KW"/>
</dbReference>
<gene>
    <name evidence="3" type="ORF">SAMN04488515_1708</name>
</gene>
<sequence length="358" mass="37794">MAQKIIVLGSGIIGANIAYQLQSGGADVTIIDAGGASATQASFGWINASFFLDHDHFHLRADSIAAYRDLTAALDLPVDWCGCLCFENKGDALDAQAAELRDLGYEFTEIDAKTFAQFAPCVANPPERSLLFAQEGAAESGALANRLLKAALAAGARIARGVSATGFEVVAGKVVGVHTNAGTLQADQVISAIGTGTQSLLNSVGINIPLAQRPAVMLKTQPLPPLFQHILVTEMGEMRQLPDGSLMMPAAISHQRDASETLAHAIDKEADISLARFQALMPDVALRWDAAELAHRPVPADNLPVVGHVMEGLYVACMHSGITLGALMGLLIGAEVLNGPTNPTTKRLAPYRPDRFRT</sequence>
<dbReference type="STRING" id="364200.SAMN04488515_1708"/>
<feature type="domain" description="FAD dependent oxidoreductase" evidence="2">
    <location>
        <begin position="4"/>
        <end position="332"/>
    </location>
</feature>
<proteinExistence type="predicted"/>
<dbReference type="EMBL" id="FOIZ01000001">
    <property type="protein sequence ID" value="SEW22617.1"/>
    <property type="molecule type" value="Genomic_DNA"/>
</dbReference>
<dbReference type="Proteomes" id="UP000199167">
    <property type="component" value="Unassembled WGS sequence"/>
</dbReference>
<dbReference type="AlphaFoldDB" id="A0A1I0Q721"/>
<keyword evidence="1" id="KW-0560">Oxidoreductase</keyword>
<evidence type="ECO:0000313" key="3">
    <source>
        <dbReference type="EMBL" id="SEW22617.1"/>
    </source>
</evidence>
<protein>
    <submittedName>
        <fullName evidence="3">Glycine/D-amino acid oxidase</fullName>
    </submittedName>
</protein>
<dbReference type="Gene3D" id="3.30.9.10">
    <property type="entry name" value="D-Amino Acid Oxidase, subunit A, domain 2"/>
    <property type="match status" value="1"/>
</dbReference>
<dbReference type="InterPro" id="IPR006076">
    <property type="entry name" value="FAD-dep_OxRdtase"/>
</dbReference>
<evidence type="ECO:0000256" key="1">
    <source>
        <dbReference type="ARBA" id="ARBA00023002"/>
    </source>
</evidence>
<evidence type="ECO:0000313" key="4">
    <source>
        <dbReference type="Proteomes" id="UP000199167"/>
    </source>
</evidence>
<dbReference type="RefSeq" id="WP_089992733.1">
    <property type="nucleotide sequence ID" value="NZ_FOIZ01000001.1"/>
</dbReference>